<name>A0AAE0U750_9PEZI</name>
<dbReference type="Pfam" id="PF24852">
    <property type="entry name" value="DUF7726"/>
    <property type="match status" value="2"/>
</dbReference>
<evidence type="ECO:0000313" key="4">
    <source>
        <dbReference type="Proteomes" id="UP001285441"/>
    </source>
</evidence>
<dbReference type="AlphaFoldDB" id="A0AAE0U750"/>
<feature type="domain" description="DUF7726" evidence="2">
    <location>
        <begin position="206"/>
        <end position="288"/>
    </location>
</feature>
<protein>
    <recommendedName>
        <fullName evidence="2">DUF7726 domain-containing protein</fullName>
    </recommendedName>
</protein>
<dbReference type="PANTHER" id="PTHR42339:SF1">
    <property type="entry name" value="HISTONE H1"/>
    <property type="match status" value="1"/>
</dbReference>
<evidence type="ECO:0000259" key="2">
    <source>
        <dbReference type="Pfam" id="PF24852"/>
    </source>
</evidence>
<feature type="compositionally biased region" description="Low complexity" evidence="1">
    <location>
        <begin position="16"/>
        <end position="38"/>
    </location>
</feature>
<proteinExistence type="predicted"/>
<reference evidence="3" key="1">
    <citation type="journal article" date="2023" name="Mol. Phylogenet. Evol.">
        <title>Genome-scale phylogeny and comparative genomics of the fungal order Sordariales.</title>
        <authorList>
            <person name="Hensen N."/>
            <person name="Bonometti L."/>
            <person name="Westerberg I."/>
            <person name="Brannstrom I.O."/>
            <person name="Guillou S."/>
            <person name="Cros-Aarteil S."/>
            <person name="Calhoun S."/>
            <person name="Haridas S."/>
            <person name="Kuo A."/>
            <person name="Mondo S."/>
            <person name="Pangilinan J."/>
            <person name="Riley R."/>
            <person name="LaButti K."/>
            <person name="Andreopoulos B."/>
            <person name="Lipzen A."/>
            <person name="Chen C."/>
            <person name="Yan M."/>
            <person name="Daum C."/>
            <person name="Ng V."/>
            <person name="Clum A."/>
            <person name="Steindorff A."/>
            <person name="Ohm R.A."/>
            <person name="Martin F."/>
            <person name="Silar P."/>
            <person name="Natvig D.O."/>
            <person name="Lalanne C."/>
            <person name="Gautier V."/>
            <person name="Ament-Velasquez S.L."/>
            <person name="Kruys A."/>
            <person name="Hutchinson M.I."/>
            <person name="Powell A.J."/>
            <person name="Barry K."/>
            <person name="Miller A.N."/>
            <person name="Grigoriev I.V."/>
            <person name="Debuchy R."/>
            <person name="Gladieux P."/>
            <person name="Hiltunen Thoren M."/>
            <person name="Johannesson H."/>
        </authorList>
    </citation>
    <scope>NUCLEOTIDE SEQUENCE</scope>
    <source>
        <strain evidence="3">CBS 232.78</strain>
    </source>
</reference>
<feature type="compositionally biased region" description="Polar residues" evidence="1">
    <location>
        <begin position="1"/>
        <end position="12"/>
    </location>
</feature>
<feature type="domain" description="DUF7726" evidence="2">
    <location>
        <begin position="67"/>
        <end position="136"/>
    </location>
</feature>
<organism evidence="3 4">
    <name type="scientific">Podospora didyma</name>
    <dbReference type="NCBI Taxonomy" id="330526"/>
    <lineage>
        <taxon>Eukaryota</taxon>
        <taxon>Fungi</taxon>
        <taxon>Dikarya</taxon>
        <taxon>Ascomycota</taxon>
        <taxon>Pezizomycotina</taxon>
        <taxon>Sordariomycetes</taxon>
        <taxon>Sordariomycetidae</taxon>
        <taxon>Sordariales</taxon>
        <taxon>Podosporaceae</taxon>
        <taxon>Podospora</taxon>
    </lineage>
</organism>
<keyword evidence="4" id="KW-1185">Reference proteome</keyword>
<dbReference type="InterPro" id="IPR056143">
    <property type="entry name" value="DUF7726"/>
</dbReference>
<gene>
    <name evidence="3" type="ORF">B0H63DRAFT_387484</name>
</gene>
<dbReference type="EMBL" id="JAULSW010000001">
    <property type="protein sequence ID" value="KAK3393458.1"/>
    <property type="molecule type" value="Genomic_DNA"/>
</dbReference>
<sequence>MPISSILSTSPGKENVPAAQVPMAKAPAPKPATAAAPATKKRKSTDQLVPESEINPEDVDISGAVFNKNCDQVRRMINNFLDAGAMTKTAFAGAIGVSLKSLNGFLGEHGASKGSGSHAYPSAWEYFTRREYAGLKMPRKKLKTSAAPAPAAATSSTAAAASGSTTTASAGAASSATAAGGKPAFNSAGVDISGITLPGEETDSVPLFDSCDEIRRKINAHLKGPGVTQAQFCRDILAQFKSENRPTKLQGSQLARFRGMKGPTSGAKSTIFYGAYVFFEKIRIKEGKNKTNHRLEKEKEWPEGIEREYDSFTSFICLAGERPVLDKYGKLEFI</sequence>
<evidence type="ECO:0000313" key="3">
    <source>
        <dbReference type="EMBL" id="KAK3393458.1"/>
    </source>
</evidence>
<feature type="region of interest" description="Disordered" evidence="1">
    <location>
        <begin position="1"/>
        <end position="54"/>
    </location>
</feature>
<accession>A0AAE0U750</accession>
<comment type="caution">
    <text evidence="3">The sequence shown here is derived from an EMBL/GenBank/DDBJ whole genome shotgun (WGS) entry which is preliminary data.</text>
</comment>
<evidence type="ECO:0000256" key="1">
    <source>
        <dbReference type="SAM" id="MobiDB-lite"/>
    </source>
</evidence>
<dbReference type="PANTHER" id="PTHR42339">
    <property type="entry name" value="HISTONE H1"/>
    <property type="match status" value="1"/>
</dbReference>
<dbReference type="Proteomes" id="UP001285441">
    <property type="component" value="Unassembled WGS sequence"/>
</dbReference>
<reference evidence="3" key="2">
    <citation type="submission" date="2023-06" db="EMBL/GenBank/DDBJ databases">
        <authorList>
            <consortium name="Lawrence Berkeley National Laboratory"/>
            <person name="Haridas S."/>
            <person name="Hensen N."/>
            <person name="Bonometti L."/>
            <person name="Westerberg I."/>
            <person name="Brannstrom I.O."/>
            <person name="Guillou S."/>
            <person name="Cros-Aarteil S."/>
            <person name="Calhoun S."/>
            <person name="Kuo A."/>
            <person name="Mondo S."/>
            <person name="Pangilinan J."/>
            <person name="Riley R."/>
            <person name="LaButti K."/>
            <person name="Andreopoulos B."/>
            <person name="Lipzen A."/>
            <person name="Chen C."/>
            <person name="Yanf M."/>
            <person name="Daum C."/>
            <person name="Ng V."/>
            <person name="Clum A."/>
            <person name="Steindorff A."/>
            <person name="Ohm R."/>
            <person name="Martin F."/>
            <person name="Silar P."/>
            <person name="Natvig D."/>
            <person name="Lalanne C."/>
            <person name="Gautier V."/>
            <person name="Ament-velasquez S.L."/>
            <person name="Kruys A."/>
            <person name="Hutchinson M.I."/>
            <person name="Powell A.J."/>
            <person name="Barry K."/>
            <person name="Miller A.N."/>
            <person name="Grigoriev I.V."/>
            <person name="Debuchy R."/>
            <person name="Gladieux P."/>
            <person name="Thoren M.H."/>
            <person name="Johannesson H."/>
        </authorList>
    </citation>
    <scope>NUCLEOTIDE SEQUENCE</scope>
    <source>
        <strain evidence="3">CBS 232.78</strain>
    </source>
</reference>